<keyword evidence="12" id="KW-0805">Transcription regulation</keyword>
<evidence type="ECO:0000256" key="5">
    <source>
        <dbReference type="ARBA" id="ARBA00022603"/>
    </source>
</evidence>
<dbReference type="Gene3D" id="3.40.50.150">
    <property type="entry name" value="Vaccinia Virus protein VP39"/>
    <property type="match status" value="1"/>
</dbReference>
<keyword evidence="3 16" id="KW-1003">Cell membrane</keyword>
<dbReference type="GO" id="GO:0005759">
    <property type="term" value="C:mitochondrial matrix"/>
    <property type="evidence" value="ECO:0007669"/>
    <property type="project" value="TreeGrafter"/>
</dbReference>
<keyword evidence="8 16" id="KW-0812">Transmembrane</keyword>
<evidence type="ECO:0000256" key="10">
    <source>
        <dbReference type="ARBA" id="ARBA00022946"/>
    </source>
</evidence>
<dbReference type="GO" id="GO:0050909">
    <property type="term" value="P:sensory perception of taste"/>
    <property type="evidence" value="ECO:0007669"/>
    <property type="project" value="InterPro"/>
</dbReference>
<reference evidence="17" key="2">
    <citation type="submission" date="2023-03" db="EMBL/GenBank/DDBJ databases">
        <authorList>
            <person name="Inwood S.N."/>
            <person name="Skelly J.G."/>
            <person name="Guhlin J."/>
            <person name="Harrop T.W.R."/>
            <person name="Goldson S.G."/>
            <person name="Dearden P.K."/>
        </authorList>
    </citation>
    <scope>NUCLEOTIDE SEQUENCE</scope>
    <source>
        <strain evidence="17">Irish</strain>
        <tissue evidence="17">Whole body</tissue>
    </source>
</reference>
<protein>
    <recommendedName>
        <fullName evidence="16">Gustatory receptor</fullName>
    </recommendedName>
</protein>
<evidence type="ECO:0000256" key="15">
    <source>
        <dbReference type="ARBA" id="ARBA00023163"/>
    </source>
</evidence>
<dbReference type="PANTHER" id="PTHR11727:SF13">
    <property type="entry name" value="DIMETHYLADENOSINE TRANSFERASE 2, MITOCHONDRIAL"/>
    <property type="match status" value="1"/>
</dbReference>
<feature type="transmembrane region" description="Helical" evidence="16">
    <location>
        <begin position="30"/>
        <end position="51"/>
    </location>
</feature>
<dbReference type="GO" id="GO:0005886">
    <property type="term" value="C:plasma membrane"/>
    <property type="evidence" value="ECO:0007669"/>
    <property type="project" value="UniProtKB-SubCell"/>
</dbReference>
<dbReference type="InterPro" id="IPR013604">
    <property type="entry name" value="7TM_chemorcpt"/>
</dbReference>
<evidence type="ECO:0000256" key="1">
    <source>
        <dbReference type="ARBA" id="ARBA00004173"/>
    </source>
</evidence>
<evidence type="ECO:0000256" key="2">
    <source>
        <dbReference type="ARBA" id="ARBA00004651"/>
    </source>
</evidence>
<keyword evidence="18" id="KW-1185">Reference proteome</keyword>
<comment type="caution">
    <text evidence="16">Lacks conserved residue(s) required for the propagation of feature annotation.</text>
</comment>
<evidence type="ECO:0000256" key="12">
    <source>
        <dbReference type="ARBA" id="ARBA00023015"/>
    </source>
</evidence>
<keyword evidence="14 16" id="KW-0472">Membrane</keyword>
<comment type="caution">
    <text evidence="17">The sequence shown here is derived from an EMBL/GenBank/DDBJ whole genome shotgun (WGS) entry which is preliminary data.</text>
</comment>
<feature type="transmembrane region" description="Helical" evidence="16">
    <location>
        <begin position="155"/>
        <end position="182"/>
    </location>
</feature>
<comment type="function">
    <text evidence="16">Gustatory receptor which mediates acceptance or avoidance behavior, depending on its substrates.</text>
</comment>
<keyword evidence="16" id="KW-0675">Receptor</keyword>
<evidence type="ECO:0000256" key="11">
    <source>
        <dbReference type="ARBA" id="ARBA00022989"/>
    </source>
</evidence>
<keyword evidence="11 16" id="KW-1133">Transmembrane helix</keyword>
<evidence type="ECO:0000256" key="14">
    <source>
        <dbReference type="ARBA" id="ARBA00023136"/>
    </source>
</evidence>
<dbReference type="GO" id="GO:0003723">
    <property type="term" value="F:RNA binding"/>
    <property type="evidence" value="ECO:0007669"/>
    <property type="project" value="UniProtKB-KW"/>
</dbReference>
<keyword evidence="5" id="KW-0489">Methyltransferase</keyword>
<dbReference type="GO" id="GO:0007165">
    <property type="term" value="P:signal transduction"/>
    <property type="evidence" value="ECO:0007669"/>
    <property type="project" value="UniProtKB-KW"/>
</dbReference>
<organism evidence="17 18">
    <name type="scientific">Microctonus aethiopoides</name>
    <dbReference type="NCBI Taxonomy" id="144406"/>
    <lineage>
        <taxon>Eukaryota</taxon>
        <taxon>Metazoa</taxon>
        <taxon>Ecdysozoa</taxon>
        <taxon>Arthropoda</taxon>
        <taxon>Hexapoda</taxon>
        <taxon>Insecta</taxon>
        <taxon>Pterygota</taxon>
        <taxon>Neoptera</taxon>
        <taxon>Endopterygota</taxon>
        <taxon>Hymenoptera</taxon>
        <taxon>Apocrita</taxon>
        <taxon>Ichneumonoidea</taxon>
        <taxon>Braconidae</taxon>
        <taxon>Euphorinae</taxon>
        <taxon>Microctonus</taxon>
    </lineage>
</organism>
<comment type="subcellular location">
    <subcellularLocation>
        <location evidence="2 16">Cell membrane</location>
        <topology evidence="2 16">Multi-pass membrane protein</topology>
    </subcellularLocation>
    <subcellularLocation>
        <location evidence="1">Mitochondrion</location>
    </subcellularLocation>
</comment>
<evidence type="ECO:0000256" key="6">
    <source>
        <dbReference type="ARBA" id="ARBA00022679"/>
    </source>
</evidence>
<evidence type="ECO:0000256" key="3">
    <source>
        <dbReference type="ARBA" id="ARBA00022475"/>
    </source>
</evidence>
<dbReference type="AlphaFoldDB" id="A0AA39F891"/>
<gene>
    <name evidence="17" type="ORF">PV328_003352</name>
</gene>
<dbReference type="GO" id="GO:0034246">
    <property type="term" value="F:mitochondrial transcription factor activity"/>
    <property type="evidence" value="ECO:0007669"/>
    <property type="project" value="TreeGrafter"/>
</dbReference>
<evidence type="ECO:0000313" key="17">
    <source>
        <dbReference type="EMBL" id="KAK0164775.1"/>
    </source>
</evidence>
<keyword evidence="7" id="KW-0949">S-adenosyl-L-methionine</keyword>
<feature type="transmembrane region" description="Helical" evidence="16">
    <location>
        <begin position="127"/>
        <end position="149"/>
    </location>
</feature>
<dbReference type="GO" id="GO:0006391">
    <property type="term" value="P:transcription initiation at mitochondrial promoter"/>
    <property type="evidence" value="ECO:0007669"/>
    <property type="project" value="TreeGrafter"/>
</dbReference>
<comment type="similarity">
    <text evidence="16">Belongs to the insect chemoreceptor superfamily. Gustatory receptor (GR) family.</text>
</comment>
<evidence type="ECO:0000256" key="7">
    <source>
        <dbReference type="ARBA" id="ARBA00022691"/>
    </source>
</evidence>
<sequence length="694" mass="81130">MMTIFRIFGVAPFYIDICEIKKKLTIKFRYSSAGTIYNIVLLLIPIIAYCSVLTKVTQNDSIKIDELDTKLLIIIICCAHLCFTIMLIMFGFKQKSMVKIANQLTDSNITINTQLHHFHKRSKNRKYIGPFIVFIFILLYIILYGISWITLQFDFLFHILLIAPRFAFGLFLIQYSLVLIFLEDRFYHVNESLMLLMNPDLTEVYNILDSVVDTKRNYAVVRDVRVIRKVQQVLFDISYELSDVYGWPALLTIPYSCLKLIYNTYRFTSMLISSVSSTTVTPALITFHASQIVQDMFPLIILTCCGTRIIEEAKRTGNIVHNVMASYPIYKTLINYELKQFSIEVIERKISFTACGIFAIDNGLFQSNLITCLRIIDKDVAKQFASMIVNDLVKKTSFILEINPGNGYLTDELLESKVPHIHSYEKEPKYTESLMLLNEKYPDRLSIRPYNLLTLPMIEYKDRVAKSKIMDDIFQGALKNSWNDEPSIHIIGAVSSMNFFYYLKYSIISQYLSNYGRISLYLAILPSMSMIFDESAEKIIHHKPNTMFLRTLFDYKMLGSLPRHAFSPEPPDRIDKKRNRKYYTEDTEKMNVVKLIPKSDFFNDHFTRRDAEMFYHFLSIHLRRADIRIIPTFEKWIPDCGPRLIKLNFNIFTEFSELSATELLNLFKIFRSWPEYKTSVFLDIVEDLTTRRLT</sequence>
<feature type="transmembrane region" description="Helical" evidence="16">
    <location>
        <begin position="71"/>
        <end position="92"/>
    </location>
</feature>
<keyword evidence="10" id="KW-0809">Transit peptide</keyword>
<keyword evidence="15" id="KW-0804">Transcription</keyword>
<dbReference type="GO" id="GO:0000179">
    <property type="term" value="F:rRNA (adenine-N6,N6-)-dimethyltransferase activity"/>
    <property type="evidence" value="ECO:0007669"/>
    <property type="project" value="TreeGrafter"/>
</dbReference>
<dbReference type="InterPro" id="IPR029063">
    <property type="entry name" value="SAM-dependent_MTases_sf"/>
</dbReference>
<keyword evidence="16" id="KW-0807">Transducer</keyword>
<proteinExistence type="inferred from homology"/>
<evidence type="ECO:0000256" key="4">
    <source>
        <dbReference type="ARBA" id="ARBA00022552"/>
    </source>
</evidence>
<dbReference type="Proteomes" id="UP001168990">
    <property type="component" value="Unassembled WGS sequence"/>
</dbReference>
<evidence type="ECO:0000313" key="18">
    <source>
        <dbReference type="Proteomes" id="UP001168990"/>
    </source>
</evidence>
<name>A0AA39F891_9HYME</name>
<keyword evidence="6" id="KW-0808">Transferase</keyword>
<dbReference type="InterPro" id="IPR001737">
    <property type="entry name" value="KsgA/Erm"/>
</dbReference>
<accession>A0AA39F891</accession>
<dbReference type="EMBL" id="JAQQBS010001422">
    <property type="protein sequence ID" value="KAK0164775.1"/>
    <property type="molecule type" value="Genomic_DNA"/>
</dbReference>
<evidence type="ECO:0000256" key="13">
    <source>
        <dbReference type="ARBA" id="ARBA00023128"/>
    </source>
</evidence>
<dbReference type="Pfam" id="PF08395">
    <property type="entry name" value="7tm_7"/>
    <property type="match status" value="1"/>
</dbReference>
<keyword evidence="4" id="KW-0698">rRNA processing</keyword>
<evidence type="ECO:0000256" key="8">
    <source>
        <dbReference type="ARBA" id="ARBA00022692"/>
    </source>
</evidence>
<dbReference type="SUPFAM" id="SSF53335">
    <property type="entry name" value="S-adenosyl-L-methionine-dependent methyltransferases"/>
    <property type="match status" value="1"/>
</dbReference>
<keyword evidence="13" id="KW-0496">Mitochondrion</keyword>
<dbReference type="PANTHER" id="PTHR11727">
    <property type="entry name" value="DIMETHYLADENOSINE TRANSFERASE"/>
    <property type="match status" value="1"/>
</dbReference>
<reference evidence="17" key="1">
    <citation type="journal article" date="2023" name="bioRxiv">
        <title>Scaffold-level genome assemblies of two parasitoid biocontrol wasps reveal the parthenogenesis mechanism and an associated novel virus.</title>
        <authorList>
            <person name="Inwood S."/>
            <person name="Skelly J."/>
            <person name="Guhlin J."/>
            <person name="Harrop T."/>
            <person name="Goldson S."/>
            <person name="Dearden P."/>
        </authorList>
    </citation>
    <scope>NUCLEOTIDE SEQUENCE</scope>
    <source>
        <strain evidence="17">Irish</strain>
        <tissue evidence="17">Whole body</tissue>
    </source>
</reference>
<evidence type="ECO:0000256" key="16">
    <source>
        <dbReference type="RuleBase" id="RU363108"/>
    </source>
</evidence>
<evidence type="ECO:0000256" key="9">
    <source>
        <dbReference type="ARBA" id="ARBA00022884"/>
    </source>
</evidence>
<keyword evidence="9" id="KW-0694">RNA-binding</keyword>